<keyword evidence="4 6" id="KW-0862">Zinc</keyword>
<dbReference type="InterPro" id="IPR007045">
    <property type="entry name" value="KduI"/>
</dbReference>
<dbReference type="RefSeq" id="WP_061858758.1">
    <property type="nucleotide sequence ID" value="NZ_LTBB01000010.1"/>
</dbReference>
<comment type="cofactor">
    <cofactor evidence="6">
        <name>Zn(2+)</name>
        <dbReference type="ChEBI" id="CHEBI:29105"/>
    </cofactor>
    <text evidence="6">Binds 1 zinc ion per subunit.</text>
</comment>
<evidence type="ECO:0000256" key="2">
    <source>
        <dbReference type="ARBA" id="ARBA00008086"/>
    </source>
</evidence>
<dbReference type="Gene3D" id="2.60.120.520">
    <property type="entry name" value="pectin degrading enzyme 5-keto 4- deoxyuronate isomerase, domain 1"/>
    <property type="match status" value="1"/>
</dbReference>
<dbReference type="PANTHER" id="PTHR38461">
    <property type="entry name" value="4-DEOXY-L-THREO-5-HEXOSULOSE-URONATE KETOL-ISOMERASE"/>
    <property type="match status" value="1"/>
</dbReference>
<dbReference type="NCBIfam" id="NF002091">
    <property type="entry name" value="PRK00924.1"/>
    <property type="match status" value="1"/>
</dbReference>
<feature type="binding site" evidence="6">
    <location>
        <position position="196"/>
    </location>
    <ligand>
        <name>Zn(2+)</name>
        <dbReference type="ChEBI" id="CHEBI:29105"/>
    </ligand>
</feature>
<feature type="binding site" evidence="6">
    <location>
        <position position="201"/>
    </location>
    <ligand>
        <name>Zn(2+)</name>
        <dbReference type="ChEBI" id="CHEBI:29105"/>
    </ligand>
</feature>
<dbReference type="InterPro" id="IPR014710">
    <property type="entry name" value="RmlC-like_jellyroll"/>
</dbReference>
<evidence type="ECO:0000313" key="7">
    <source>
        <dbReference type="EMBL" id="KYH28443.1"/>
    </source>
</evidence>
<dbReference type="STRING" id="1121305.CLCOL_19350"/>
<dbReference type="SUPFAM" id="SSF51182">
    <property type="entry name" value="RmlC-like cupins"/>
    <property type="match status" value="1"/>
</dbReference>
<keyword evidence="5 6" id="KW-0413">Isomerase</keyword>
<keyword evidence="8" id="KW-1185">Reference proteome</keyword>
<evidence type="ECO:0000256" key="4">
    <source>
        <dbReference type="ARBA" id="ARBA00022833"/>
    </source>
</evidence>
<comment type="similarity">
    <text evidence="2 6">Belongs to the KduI family.</text>
</comment>
<comment type="pathway">
    <text evidence="6">Glycan metabolism; pectin degradation; 2-dehydro-3-deoxy-D-gluconate from pectin: step 4/5.</text>
</comment>
<dbReference type="GO" id="GO:0042840">
    <property type="term" value="P:D-glucuronate catabolic process"/>
    <property type="evidence" value="ECO:0007669"/>
    <property type="project" value="TreeGrafter"/>
</dbReference>
<dbReference type="GO" id="GO:0008270">
    <property type="term" value="F:zinc ion binding"/>
    <property type="evidence" value="ECO:0007669"/>
    <property type="project" value="UniProtKB-UniRule"/>
</dbReference>
<dbReference type="EC" id="5.3.1.17" evidence="6"/>
<evidence type="ECO:0000256" key="1">
    <source>
        <dbReference type="ARBA" id="ARBA00000552"/>
    </source>
</evidence>
<dbReference type="AlphaFoldDB" id="A0A151ALD1"/>
<dbReference type="InterPro" id="IPR011051">
    <property type="entry name" value="RmlC_Cupin_sf"/>
</dbReference>
<dbReference type="HAMAP" id="MF_00687">
    <property type="entry name" value="KduI"/>
    <property type="match status" value="1"/>
</dbReference>
<dbReference type="Proteomes" id="UP000075374">
    <property type="component" value="Unassembled WGS sequence"/>
</dbReference>
<dbReference type="CDD" id="cd20294">
    <property type="entry name" value="cupin_KduI_N"/>
    <property type="match status" value="1"/>
</dbReference>
<proteinExistence type="inferred from homology"/>
<feature type="binding site" evidence="6">
    <location>
        <position position="194"/>
    </location>
    <ligand>
        <name>Zn(2+)</name>
        <dbReference type="ChEBI" id="CHEBI:29105"/>
    </ligand>
</feature>
<organism evidence="7 8">
    <name type="scientific">Clostridium colicanis DSM 13634</name>
    <dbReference type="NCBI Taxonomy" id="1121305"/>
    <lineage>
        <taxon>Bacteria</taxon>
        <taxon>Bacillati</taxon>
        <taxon>Bacillota</taxon>
        <taxon>Clostridia</taxon>
        <taxon>Eubacteriales</taxon>
        <taxon>Clostridiaceae</taxon>
        <taxon>Clostridium</taxon>
    </lineage>
</organism>
<accession>A0A151ALD1</accession>
<evidence type="ECO:0000256" key="3">
    <source>
        <dbReference type="ARBA" id="ARBA00022723"/>
    </source>
</evidence>
<dbReference type="GO" id="GO:0008697">
    <property type="term" value="F:4-deoxy-L-threo-5-hexosulose-uronate ketol-isomerase activity"/>
    <property type="evidence" value="ECO:0007669"/>
    <property type="project" value="UniProtKB-UniRule"/>
</dbReference>
<dbReference type="EMBL" id="LTBB01000010">
    <property type="protein sequence ID" value="KYH28443.1"/>
    <property type="molecule type" value="Genomic_DNA"/>
</dbReference>
<dbReference type="PIRSF" id="PIRSF006625">
    <property type="entry name" value="KduI"/>
    <property type="match status" value="1"/>
</dbReference>
<dbReference type="InterPro" id="IPR027449">
    <property type="entry name" value="KduI_N"/>
</dbReference>
<dbReference type="Gene3D" id="2.60.120.10">
    <property type="entry name" value="Jelly Rolls"/>
    <property type="match status" value="1"/>
</dbReference>
<evidence type="ECO:0000256" key="5">
    <source>
        <dbReference type="ARBA" id="ARBA00023235"/>
    </source>
</evidence>
<feature type="binding site" evidence="6">
    <location>
        <position position="243"/>
    </location>
    <ligand>
        <name>Zn(2+)</name>
        <dbReference type="ChEBI" id="CHEBI:29105"/>
    </ligand>
</feature>
<reference evidence="7 8" key="1">
    <citation type="submission" date="2016-02" db="EMBL/GenBank/DDBJ databases">
        <title>Genome sequence of Clostridium colicanis DSM 13634.</title>
        <authorList>
            <person name="Poehlein A."/>
            <person name="Daniel R."/>
        </authorList>
    </citation>
    <scope>NUCLEOTIDE SEQUENCE [LARGE SCALE GENOMIC DNA]</scope>
    <source>
        <strain evidence="7 8">DSM 13634</strain>
    </source>
</reference>
<sequence>MQIRYSHHPQYVKRMTTEEIRENFLIKEVFLADEIALTYCYDDRVIAGGAMPVKEILSLEAGDKMGVDYFLERRELGVINIGGPGVIILDSTEYELSKEDGMYVGMGTKEVKFKSVDANNPAKFYLNSAPAHHTYPTVQITLEKANKVHLGSNEESNKRTINQYVHPSVCKSCQLVMGLTKLEPNNIWNTMPCHTHDRRMEVYLYFDLDNDSKVFHFMGEPNETRHIVVSNEQAVVSPSWSIHSGVGTKNYTFIWGMAGENQTFDDMDHVPMNDLR</sequence>
<comment type="function">
    <text evidence="6">Catalyzes the isomerization of 5-dehydro-4-deoxy-D-glucuronate to 3-deoxy-D-glycero-2,5-hexodiulosonate.</text>
</comment>
<dbReference type="CDD" id="cd20491">
    <property type="entry name" value="cupin_KduI_C"/>
    <property type="match status" value="1"/>
</dbReference>
<comment type="catalytic activity">
    <reaction evidence="1 6">
        <text>5-dehydro-4-deoxy-D-glucuronate = 3-deoxy-D-glycero-2,5-hexodiulosonate</text>
        <dbReference type="Rhea" id="RHEA:23896"/>
        <dbReference type="ChEBI" id="CHEBI:17117"/>
        <dbReference type="ChEBI" id="CHEBI:29071"/>
        <dbReference type="EC" id="5.3.1.17"/>
    </reaction>
</comment>
<dbReference type="Pfam" id="PF04962">
    <property type="entry name" value="KduI"/>
    <property type="match status" value="1"/>
</dbReference>
<protein>
    <recommendedName>
        <fullName evidence="6">4-deoxy-L-threo-5-hexosulose-uronate ketol-isomerase</fullName>
        <ecNumber evidence="6">5.3.1.17</ecNumber>
    </recommendedName>
    <alternativeName>
        <fullName evidence="6">5-keto-4-deoxyuronate isomerase</fullName>
    </alternativeName>
    <alternativeName>
        <fullName evidence="6">DKI isomerase</fullName>
    </alternativeName>
</protein>
<dbReference type="GO" id="GO:0019698">
    <property type="term" value="P:D-galacturonate catabolic process"/>
    <property type="evidence" value="ECO:0007669"/>
    <property type="project" value="TreeGrafter"/>
</dbReference>
<dbReference type="PATRIC" id="fig|1121305.3.peg.1938"/>
<evidence type="ECO:0000256" key="6">
    <source>
        <dbReference type="HAMAP-Rule" id="MF_00687"/>
    </source>
</evidence>
<name>A0A151ALD1_9CLOT</name>
<dbReference type="GO" id="GO:0045490">
    <property type="term" value="P:pectin catabolic process"/>
    <property type="evidence" value="ECO:0007669"/>
    <property type="project" value="UniProtKB-UniRule"/>
</dbReference>
<comment type="caution">
    <text evidence="7">The sequence shown here is derived from an EMBL/GenBank/DDBJ whole genome shotgun (WGS) entry which is preliminary data.</text>
</comment>
<keyword evidence="3 6" id="KW-0479">Metal-binding</keyword>
<gene>
    <name evidence="6 7" type="primary">kduI</name>
    <name evidence="7" type="ORF">CLCOL_19350</name>
</gene>
<evidence type="ECO:0000313" key="8">
    <source>
        <dbReference type="Proteomes" id="UP000075374"/>
    </source>
</evidence>
<dbReference type="PANTHER" id="PTHR38461:SF1">
    <property type="entry name" value="4-DEOXY-L-THREO-5-HEXOSULOSE-URONATE KETOL-ISOMERASE"/>
    <property type="match status" value="1"/>
</dbReference>
<dbReference type="UniPathway" id="UPA00545">
    <property type="reaction ID" value="UER00826"/>
</dbReference>
<dbReference type="InterPro" id="IPR021120">
    <property type="entry name" value="KduI/IolB_isomerase"/>
</dbReference>